<dbReference type="InterPro" id="IPR043128">
    <property type="entry name" value="Rev_trsase/Diguanyl_cyclase"/>
</dbReference>
<keyword evidence="3" id="KW-1133">Transmembrane helix</keyword>
<dbReference type="Gene3D" id="3.30.70.270">
    <property type="match status" value="1"/>
</dbReference>
<protein>
    <recommendedName>
        <fullName evidence="1">diguanylate cyclase</fullName>
        <ecNumber evidence="1">2.7.7.65</ecNumber>
    </recommendedName>
</protein>
<dbReference type="EC" id="2.7.7.65" evidence="1"/>
<accession>A0A6G4W6A5</accession>
<dbReference type="PANTHER" id="PTHR45138:SF9">
    <property type="entry name" value="DIGUANYLATE CYCLASE DGCM-RELATED"/>
    <property type="match status" value="1"/>
</dbReference>
<feature type="domain" description="GGDEF" evidence="4">
    <location>
        <begin position="252"/>
        <end position="382"/>
    </location>
</feature>
<dbReference type="GO" id="GO:0005886">
    <property type="term" value="C:plasma membrane"/>
    <property type="evidence" value="ECO:0007669"/>
    <property type="project" value="TreeGrafter"/>
</dbReference>
<dbReference type="InterPro" id="IPR000160">
    <property type="entry name" value="GGDEF_dom"/>
</dbReference>
<dbReference type="NCBIfam" id="TIGR00254">
    <property type="entry name" value="GGDEF"/>
    <property type="match status" value="1"/>
</dbReference>
<feature type="transmembrane region" description="Helical" evidence="3">
    <location>
        <begin position="190"/>
        <end position="212"/>
    </location>
</feature>
<name>A0A6G4W6A5_9HYPH</name>
<evidence type="ECO:0000313" key="6">
    <source>
        <dbReference type="Proteomes" id="UP001642900"/>
    </source>
</evidence>
<keyword evidence="3" id="KW-0812">Transmembrane</keyword>
<dbReference type="AlphaFoldDB" id="A0A6G4W6A5"/>
<dbReference type="FunFam" id="3.30.70.270:FF:000001">
    <property type="entry name" value="Diguanylate cyclase domain protein"/>
    <property type="match status" value="1"/>
</dbReference>
<feature type="transmembrane region" description="Helical" evidence="3">
    <location>
        <begin position="6"/>
        <end position="26"/>
    </location>
</feature>
<evidence type="ECO:0000313" key="5">
    <source>
        <dbReference type="EMBL" id="NGO49858.1"/>
    </source>
</evidence>
<dbReference type="CDD" id="cd01949">
    <property type="entry name" value="GGDEF"/>
    <property type="match status" value="1"/>
</dbReference>
<dbReference type="PANTHER" id="PTHR45138">
    <property type="entry name" value="REGULATORY COMPONENTS OF SENSORY TRANSDUCTION SYSTEM"/>
    <property type="match status" value="1"/>
</dbReference>
<evidence type="ECO:0000256" key="2">
    <source>
        <dbReference type="ARBA" id="ARBA00034247"/>
    </source>
</evidence>
<reference evidence="5 6" key="1">
    <citation type="submission" date="2020-02" db="EMBL/GenBank/DDBJ databases">
        <title>Genome sequence of strain CCNWXJ40-4.</title>
        <authorList>
            <person name="Gao J."/>
            <person name="Sun J."/>
        </authorList>
    </citation>
    <scope>NUCLEOTIDE SEQUENCE [LARGE SCALE GENOMIC DNA]</scope>
    <source>
        <strain evidence="5 6">CCNWXJ 40-4</strain>
    </source>
</reference>
<evidence type="ECO:0000256" key="3">
    <source>
        <dbReference type="SAM" id="Phobius"/>
    </source>
</evidence>
<keyword evidence="6" id="KW-1185">Reference proteome</keyword>
<dbReference type="EMBL" id="JAAKZF010000001">
    <property type="protein sequence ID" value="NGO49858.1"/>
    <property type="molecule type" value="Genomic_DNA"/>
</dbReference>
<dbReference type="Pfam" id="PF00990">
    <property type="entry name" value="GGDEF"/>
    <property type="match status" value="1"/>
</dbReference>
<dbReference type="RefSeq" id="WP_165022246.1">
    <property type="nucleotide sequence ID" value="NZ_JAAKZF010000001.1"/>
</dbReference>
<feature type="transmembrane region" description="Helical" evidence="3">
    <location>
        <begin position="33"/>
        <end position="53"/>
    </location>
</feature>
<feature type="transmembrane region" description="Helical" evidence="3">
    <location>
        <begin position="90"/>
        <end position="112"/>
    </location>
</feature>
<dbReference type="SUPFAM" id="SSF55073">
    <property type="entry name" value="Nucleotide cyclase"/>
    <property type="match status" value="1"/>
</dbReference>
<proteinExistence type="predicted"/>
<sequence>MDTRLFIALLNPGIALVLASAFLTLWLHQRHRLYLAVMVLAYSASAVGFLLQYFTLPVGQELTKLLSILFFTLAAICLAGAVVARYGRQVPYVALGILGLGGMIAFCWFLFVQPELTWRIYAINFAFGGISLVVAAELRTVRGNGPTEAILFVLSLLSALNFFVRTLIALKMSGPFVSYEGLHDSIYWTTALLSHALLSLLIALSLFTAAALDVLKALKAESHTDPLSGLLNRRGFEERATAMLSRSHESGLPAALVIADLDHFKAVNDTLGHAVGDQVIAAFASQLRLAAGKSGIVGRLGGEEFAVLLPASDLAAARMFAEGVRTSFPQEGSRGLPARARVTASFGVAAGEGALPALLRQADEALYQAKRNGRDSVRISYRRPQQEPVAPAGIRFA</sequence>
<dbReference type="GO" id="GO:1902201">
    <property type="term" value="P:negative regulation of bacterial-type flagellum-dependent cell motility"/>
    <property type="evidence" value="ECO:0007669"/>
    <property type="project" value="TreeGrafter"/>
</dbReference>
<keyword evidence="3" id="KW-0472">Membrane</keyword>
<organism evidence="5 6">
    <name type="scientific">Allomesorhizobium camelthorni</name>
    <dbReference type="NCBI Taxonomy" id="475069"/>
    <lineage>
        <taxon>Bacteria</taxon>
        <taxon>Pseudomonadati</taxon>
        <taxon>Pseudomonadota</taxon>
        <taxon>Alphaproteobacteria</taxon>
        <taxon>Hyphomicrobiales</taxon>
        <taxon>Phyllobacteriaceae</taxon>
        <taxon>Allomesorhizobium</taxon>
    </lineage>
</organism>
<evidence type="ECO:0000259" key="4">
    <source>
        <dbReference type="PROSITE" id="PS50887"/>
    </source>
</evidence>
<dbReference type="GO" id="GO:0052621">
    <property type="term" value="F:diguanylate cyclase activity"/>
    <property type="evidence" value="ECO:0007669"/>
    <property type="project" value="UniProtKB-EC"/>
</dbReference>
<dbReference type="InterPro" id="IPR029787">
    <property type="entry name" value="Nucleotide_cyclase"/>
</dbReference>
<feature type="transmembrane region" description="Helical" evidence="3">
    <location>
        <begin position="150"/>
        <end position="170"/>
    </location>
</feature>
<comment type="catalytic activity">
    <reaction evidence="2">
        <text>2 GTP = 3',3'-c-di-GMP + 2 diphosphate</text>
        <dbReference type="Rhea" id="RHEA:24898"/>
        <dbReference type="ChEBI" id="CHEBI:33019"/>
        <dbReference type="ChEBI" id="CHEBI:37565"/>
        <dbReference type="ChEBI" id="CHEBI:58805"/>
        <dbReference type="EC" id="2.7.7.65"/>
    </reaction>
</comment>
<dbReference type="InterPro" id="IPR050469">
    <property type="entry name" value="Diguanylate_Cyclase"/>
</dbReference>
<feature type="transmembrane region" description="Helical" evidence="3">
    <location>
        <begin position="65"/>
        <end position="83"/>
    </location>
</feature>
<dbReference type="SMART" id="SM00267">
    <property type="entry name" value="GGDEF"/>
    <property type="match status" value="1"/>
</dbReference>
<dbReference type="PROSITE" id="PS50887">
    <property type="entry name" value="GGDEF"/>
    <property type="match status" value="1"/>
</dbReference>
<dbReference type="Proteomes" id="UP001642900">
    <property type="component" value="Unassembled WGS sequence"/>
</dbReference>
<dbReference type="GO" id="GO:0043709">
    <property type="term" value="P:cell adhesion involved in single-species biofilm formation"/>
    <property type="evidence" value="ECO:0007669"/>
    <property type="project" value="TreeGrafter"/>
</dbReference>
<feature type="transmembrane region" description="Helical" evidence="3">
    <location>
        <begin position="118"/>
        <end position="138"/>
    </location>
</feature>
<gene>
    <name evidence="5" type="ORF">G6N73_01480</name>
</gene>
<evidence type="ECO:0000256" key="1">
    <source>
        <dbReference type="ARBA" id="ARBA00012528"/>
    </source>
</evidence>
<comment type="caution">
    <text evidence="5">The sequence shown here is derived from an EMBL/GenBank/DDBJ whole genome shotgun (WGS) entry which is preliminary data.</text>
</comment>